<keyword evidence="2" id="KW-0418">Kinase</keyword>
<gene>
    <name evidence="5" type="ORF">AQPW35_08970</name>
</gene>
<evidence type="ECO:0000313" key="6">
    <source>
        <dbReference type="Proteomes" id="UP000301751"/>
    </source>
</evidence>
<dbReference type="EMBL" id="BJCL01000002">
    <property type="protein sequence ID" value="GCL61816.1"/>
    <property type="molecule type" value="Genomic_DNA"/>
</dbReference>
<dbReference type="InterPro" id="IPR005467">
    <property type="entry name" value="His_kinase_dom"/>
</dbReference>
<reference evidence="6" key="1">
    <citation type="submission" date="2019-03" db="EMBL/GenBank/DDBJ databases">
        <title>Aquabacterium pictum sp.nov., the first bacteriochlorophyll a-containing freshwater bacterium in the genus Aquabacterium of the class Betaproteobacteria.</title>
        <authorList>
            <person name="Hirose S."/>
            <person name="Tank M."/>
            <person name="Hara E."/>
            <person name="Tamaki H."/>
            <person name="Takaichi S."/>
            <person name="Haruta S."/>
            <person name="Hanada S."/>
        </authorList>
    </citation>
    <scope>NUCLEOTIDE SEQUENCE [LARGE SCALE GENOMIC DNA]</scope>
    <source>
        <strain evidence="6">W35</strain>
    </source>
</reference>
<evidence type="ECO:0000256" key="2">
    <source>
        <dbReference type="ARBA" id="ARBA00022777"/>
    </source>
</evidence>
<dbReference type="AlphaFoldDB" id="A0A480ALE1"/>
<evidence type="ECO:0000256" key="1">
    <source>
        <dbReference type="ARBA" id="ARBA00022679"/>
    </source>
</evidence>
<proteinExistence type="predicted"/>
<evidence type="ECO:0000256" key="3">
    <source>
        <dbReference type="ARBA" id="ARBA00023012"/>
    </source>
</evidence>
<keyword evidence="6" id="KW-1185">Reference proteome</keyword>
<feature type="domain" description="Histidine kinase" evidence="4">
    <location>
        <begin position="69"/>
        <end position="262"/>
    </location>
</feature>
<protein>
    <recommendedName>
        <fullName evidence="4">Histidine kinase domain-containing protein</fullName>
    </recommendedName>
</protein>
<dbReference type="OrthoDB" id="9782588at2"/>
<dbReference type="RefSeq" id="WP_137731584.1">
    <property type="nucleotide sequence ID" value="NZ_BJCL01000002.1"/>
</dbReference>
<dbReference type="SMART" id="SM00387">
    <property type="entry name" value="HATPase_c"/>
    <property type="match status" value="1"/>
</dbReference>
<sequence>MTRRSARAPRPLVLATAAVLAVVSLVLVARQRRSQAEQRTLEAEVALRTGELVALTQHLQTAREDERARLARDLHDELGALLTAAKLDAARIRSRLAGQAPEALERLAHLVASLDSVIALKRSISENLHPSSLHQLGLVPTLENLAAEFSQAADIPVHCSLQPVQLPPTAELMVFRLVQESITNISKYAHASQVWLALHQAGGQVRLEVRDDGVGFDPGLLPRSACGLVGMRYRVQAEHGSLHLASAPGRGTRIEVRLPAAQLSC</sequence>
<dbReference type="GO" id="GO:0016020">
    <property type="term" value="C:membrane"/>
    <property type="evidence" value="ECO:0007669"/>
    <property type="project" value="InterPro"/>
</dbReference>
<dbReference type="InterPro" id="IPR003594">
    <property type="entry name" value="HATPase_dom"/>
</dbReference>
<dbReference type="GO" id="GO:0046983">
    <property type="term" value="F:protein dimerization activity"/>
    <property type="evidence" value="ECO:0007669"/>
    <property type="project" value="InterPro"/>
</dbReference>
<dbReference type="PANTHER" id="PTHR24421">
    <property type="entry name" value="NITRATE/NITRITE SENSOR PROTEIN NARX-RELATED"/>
    <property type="match status" value="1"/>
</dbReference>
<organism evidence="5 6">
    <name type="scientific">Pseudaquabacterium pictum</name>
    <dbReference type="NCBI Taxonomy" id="2315236"/>
    <lineage>
        <taxon>Bacteria</taxon>
        <taxon>Pseudomonadati</taxon>
        <taxon>Pseudomonadota</taxon>
        <taxon>Betaproteobacteria</taxon>
        <taxon>Burkholderiales</taxon>
        <taxon>Sphaerotilaceae</taxon>
        <taxon>Pseudaquabacterium</taxon>
    </lineage>
</organism>
<dbReference type="CDD" id="cd16917">
    <property type="entry name" value="HATPase_UhpB-NarQ-NarX-like"/>
    <property type="match status" value="1"/>
</dbReference>
<dbReference type="InterPro" id="IPR036890">
    <property type="entry name" value="HATPase_C_sf"/>
</dbReference>
<comment type="caution">
    <text evidence="5">The sequence shown here is derived from an EMBL/GenBank/DDBJ whole genome shotgun (WGS) entry which is preliminary data.</text>
</comment>
<dbReference type="PANTHER" id="PTHR24421:SF59">
    <property type="entry name" value="OXYGEN SENSOR HISTIDINE KINASE NREB"/>
    <property type="match status" value="1"/>
</dbReference>
<name>A0A480ALE1_9BURK</name>
<keyword evidence="3" id="KW-0902">Two-component regulatory system</keyword>
<keyword evidence="1" id="KW-0808">Transferase</keyword>
<dbReference type="Gene3D" id="1.20.5.1930">
    <property type="match status" value="1"/>
</dbReference>
<dbReference type="SUPFAM" id="SSF55874">
    <property type="entry name" value="ATPase domain of HSP90 chaperone/DNA topoisomerase II/histidine kinase"/>
    <property type="match status" value="1"/>
</dbReference>
<dbReference type="Gene3D" id="3.30.565.10">
    <property type="entry name" value="Histidine kinase-like ATPase, C-terminal domain"/>
    <property type="match status" value="1"/>
</dbReference>
<dbReference type="GO" id="GO:0000155">
    <property type="term" value="F:phosphorelay sensor kinase activity"/>
    <property type="evidence" value="ECO:0007669"/>
    <property type="project" value="InterPro"/>
</dbReference>
<dbReference type="InterPro" id="IPR011712">
    <property type="entry name" value="Sig_transdc_His_kin_sub3_dim/P"/>
</dbReference>
<dbReference type="Pfam" id="PF02518">
    <property type="entry name" value="HATPase_c"/>
    <property type="match status" value="1"/>
</dbReference>
<evidence type="ECO:0000313" key="5">
    <source>
        <dbReference type="EMBL" id="GCL61816.1"/>
    </source>
</evidence>
<dbReference type="InterPro" id="IPR050482">
    <property type="entry name" value="Sensor_HK_TwoCompSys"/>
</dbReference>
<dbReference type="Proteomes" id="UP000301751">
    <property type="component" value="Unassembled WGS sequence"/>
</dbReference>
<accession>A0A480ALE1</accession>
<dbReference type="Pfam" id="PF07730">
    <property type="entry name" value="HisKA_3"/>
    <property type="match status" value="1"/>
</dbReference>
<dbReference type="PROSITE" id="PS50109">
    <property type="entry name" value="HIS_KIN"/>
    <property type="match status" value="1"/>
</dbReference>
<evidence type="ECO:0000259" key="4">
    <source>
        <dbReference type="PROSITE" id="PS50109"/>
    </source>
</evidence>